<proteinExistence type="predicted"/>
<dbReference type="GeneID" id="88359429"/>
<organism evidence="2 3">
    <name type="scientific">Nocardia terpenica</name>
    <dbReference type="NCBI Taxonomy" id="455432"/>
    <lineage>
        <taxon>Bacteria</taxon>
        <taxon>Bacillati</taxon>
        <taxon>Actinomycetota</taxon>
        <taxon>Actinomycetes</taxon>
        <taxon>Mycobacteriales</taxon>
        <taxon>Nocardiaceae</taxon>
        <taxon>Nocardia</taxon>
    </lineage>
</organism>
<feature type="transmembrane region" description="Helical" evidence="1">
    <location>
        <begin position="66"/>
        <end position="84"/>
    </location>
</feature>
<reference evidence="2 3" key="1">
    <citation type="submission" date="2017-10" db="EMBL/GenBank/DDBJ databases">
        <title>Comparative genomics between pathogenic Norcardia.</title>
        <authorList>
            <person name="Zeng L."/>
        </authorList>
    </citation>
    <scope>NUCLEOTIDE SEQUENCE [LARGE SCALE GENOMIC DNA]</scope>
    <source>
        <strain evidence="2 3">NC_YFY_NT001</strain>
    </source>
</reference>
<protein>
    <submittedName>
        <fullName evidence="2">Uncharacterized protein</fullName>
    </submittedName>
</protein>
<evidence type="ECO:0000256" key="1">
    <source>
        <dbReference type="SAM" id="Phobius"/>
    </source>
</evidence>
<keyword evidence="1" id="KW-0812">Transmembrane</keyword>
<dbReference type="RefSeq" id="WP_098695054.1">
    <property type="nucleotide sequence ID" value="NZ_CP023778.1"/>
</dbReference>
<name>A0A291RL10_9NOCA</name>
<evidence type="ECO:0000313" key="3">
    <source>
        <dbReference type="Proteomes" id="UP000221961"/>
    </source>
</evidence>
<feature type="transmembrane region" description="Helical" evidence="1">
    <location>
        <begin position="40"/>
        <end position="59"/>
    </location>
</feature>
<dbReference type="Proteomes" id="UP000221961">
    <property type="component" value="Chromosome"/>
</dbReference>
<sequence length="186" mass="18195">MRATTDPAARLRGGCVGASSGAVSMAAHAFGGGTVALDSAAAVLLLLSCTVTGVVVTALRRGMLPVLAMLAVGQAIGHAALSVSPRHCHGGLTAAMLAAHVVAIAVGALLIRGAEIALGRVISSVRRAVVALGAVLVAPVSRVGVVPASRGTVAPRLLVSSGIGRRGPPRLPASLLFHHPAGVAAA</sequence>
<dbReference type="EMBL" id="CP023778">
    <property type="protein sequence ID" value="ATL67949.1"/>
    <property type="molecule type" value="Genomic_DNA"/>
</dbReference>
<dbReference type="AlphaFoldDB" id="A0A291RL10"/>
<feature type="transmembrane region" description="Helical" evidence="1">
    <location>
        <begin position="90"/>
        <end position="111"/>
    </location>
</feature>
<dbReference type="KEGG" id="ntp:CRH09_18870"/>
<accession>A0A291RL10</accession>
<keyword evidence="1" id="KW-1133">Transmembrane helix</keyword>
<gene>
    <name evidence="2" type="ORF">CRH09_18870</name>
</gene>
<evidence type="ECO:0000313" key="2">
    <source>
        <dbReference type="EMBL" id="ATL67949.1"/>
    </source>
</evidence>
<keyword evidence="1" id="KW-0472">Membrane</keyword>